<dbReference type="EMBL" id="JADGJH010002203">
    <property type="protein sequence ID" value="KAJ3101801.1"/>
    <property type="molecule type" value="Genomic_DNA"/>
</dbReference>
<dbReference type="SMART" id="SM00672">
    <property type="entry name" value="CAP10"/>
    <property type="match status" value="1"/>
</dbReference>
<dbReference type="AlphaFoldDB" id="A0AAD5SUZ2"/>
<evidence type="ECO:0000313" key="6">
    <source>
        <dbReference type="Proteomes" id="UP001211907"/>
    </source>
</evidence>
<feature type="signal peptide" evidence="3">
    <location>
        <begin position="1"/>
        <end position="16"/>
    </location>
</feature>
<evidence type="ECO:0000256" key="2">
    <source>
        <dbReference type="ARBA" id="ARBA00022679"/>
    </source>
</evidence>
<dbReference type="Pfam" id="PF05686">
    <property type="entry name" value="Glyco_transf_90"/>
    <property type="match status" value="1"/>
</dbReference>
<dbReference type="InterPro" id="IPR051091">
    <property type="entry name" value="O-Glucosyltr/Glycosyltrsf_90"/>
</dbReference>
<dbReference type="GO" id="GO:0016740">
    <property type="term" value="F:transferase activity"/>
    <property type="evidence" value="ECO:0007669"/>
    <property type="project" value="UniProtKB-KW"/>
</dbReference>
<sequence length="512" mass="58479">MQVVWILSFALLHVWAESAESAKQIEDIPVSAISDIFVELNSNAINTSTIFTPRIVLAGYSHQSHRGKCEPPIHSAKSNDDTIQISPTNNLTFDEAAAFYVSTQRRVLPRLYKEFYDFATSKSCNVLGAASLSHAFDHLPQRISPRLIGLASKKLGTSTFLVGKLKPNEQKLHEDLVDDKVPIDLNSENKIFPDNILRDLDSGFYNPLWTNYLGPVLKYLSPGLRIVINRMDYPVVRVPGSGDKCNSVSNNFLRDHSFFHEVNLHITDDVVPVFSATAVPDCFADIVAPLEYALVSVKPRVENNMSWNEKKGQAVWRGSSTDGKTPDDIQEWNKLHRHRLVAYSNILQSKGIDLIDAKFTKYWKPQSDDTALRLLKQNFGEIPDANFMNFSIHYKHKYLIVADGATFAERFHTFLRESESLIFRARVFSDWTDHWVKPYTHYIPISLNWSDLLSAIEWAIEYDSEAQKIAQDGFMFGKTQLRFEDMQCHMFALLMEYDDRLSEKENLSDKIS</sequence>
<gene>
    <name evidence="5" type="primary">CAP10_3</name>
    <name evidence="5" type="ORF">HK100_004484</name>
</gene>
<keyword evidence="2" id="KW-0808">Transferase</keyword>
<feature type="domain" description="Glycosyl transferase CAP10" evidence="4">
    <location>
        <begin position="220"/>
        <end position="504"/>
    </location>
</feature>
<comment type="caution">
    <text evidence="5">The sequence shown here is derived from an EMBL/GenBank/DDBJ whole genome shotgun (WGS) entry which is preliminary data.</text>
</comment>
<evidence type="ECO:0000259" key="4">
    <source>
        <dbReference type="SMART" id="SM00672"/>
    </source>
</evidence>
<dbReference type="Proteomes" id="UP001211907">
    <property type="component" value="Unassembled WGS sequence"/>
</dbReference>
<dbReference type="PANTHER" id="PTHR12203">
    <property type="entry name" value="KDEL LYS-ASP-GLU-LEU CONTAINING - RELATED"/>
    <property type="match status" value="1"/>
</dbReference>
<keyword evidence="6" id="KW-1185">Reference proteome</keyword>
<dbReference type="InterPro" id="IPR006598">
    <property type="entry name" value="CAP10"/>
</dbReference>
<feature type="chain" id="PRO_5041990529" evidence="3">
    <location>
        <begin position="17"/>
        <end position="512"/>
    </location>
</feature>
<keyword evidence="3" id="KW-0732">Signal</keyword>
<organism evidence="5 6">
    <name type="scientific">Physocladia obscura</name>
    <dbReference type="NCBI Taxonomy" id="109957"/>
    <lineage>
        <taxon>Eukaryota</taxon>
        <taxon>Fungi</taxon>
        <taxon>Fungi incertae sedis</taxon>
        <taxon>Chytridiomycota</taxon>
        <taxon>Chytridiomycota incertae sedis</taxon>
        <taxon>Chytridiomycetes</taxon>
        <taxon>Chytridiales</taxon>
        <taxon>Chytriomycetaceae</taxon>
        <taxon>Physocladia</taxon>
    </lineage>
</organism>
<reference evidence="5" key="1">
    <citation type="submission" date="2020-05" db="EMBL/GenBank/DDBJ databases">
        <title>Phylogenomic resolution of chytrid fungi.</title>
        <authorList>
            <person name="Stajich J.E."/>
            <person name="Amses K."/>
            <person name="Simmons R."/>
            <person name="Seto K."/>
            <person name="Myers J."/>
            <person name="Bonds A."/>
            <person name="Quandt C.A."/>
            <person name="Barry K."/>
            <person name="Liu P."/>
            <person name="Grigoriev I."/>
            <person name="Longcore J.E."/>
            <person name="James T.Y."/>
        </authorList>
    </citation>
    <scope>NUCLEOTIDE SEQUENCE</scope>
    <source>
        <strain evidence="5">JEL0513</strain>
    </source>
</reference>
<protein>
    <submittedName>
        <fullName evidence="5">Capsule-associated protein CAP1</fullName>
    </submittedName>
</protein>
<accession>A0AAD5SUZ2</accession>
<evidence type="ECO:0000313" key="5">
    <source>
        <dbReference type="EMBL" id="KAJ3101801.1"/>
    </source>
</evidence>
<comment type="similarity">
    <text evidence="1">Belongs to the glycosyltransferase 90 family.</text>
</comment>
<name>A0AAD5SUZ2_9FUNG</name>
<dbReference type="PANTHER" id="PTHR12203:SF35">
    <property type="entry name" value="PROTEIN O-GLUCOSYLTRANSFERASE 1"/>
    <property type="match status" value="1"/>
</dbReference>
<evidence type="ECO:0000256" key="3">
    <source>
        <dbReference type="SAM" id="SignalP"/>
    </source>
</evidence>
<proteinExistence type="inferred from homology"/>
<evidence type="ECO:0000256" key="1">
    <source>
        <dbReference type="ARBA" id="ARBA00010118"/>
    </source>
</evidence>